<name>A0A226E5L4_FOLCA</name>
<feature type="transmembrane region" description="Helical" evidence="13">
    <location>
        <begin position="93"/>
        <end position="117"/>
    </location>
</feature>
<feature type="transmembrane region" description="Helical" evidence="13">
    <location>
        <begin position="184"/>
        <end position="206"/>
    </location>
</feature>
<proteinExistence type="inferred from homology"/>
<dbReference type="Gene3D" id="1.20.1070.10">
    <property type="entry name" value="Rhodopsin 7-helix transmembrane proteins"/>
    <property type="match status" value="1"/>
</dbReference>
<dbReference type="PRINTS" id="PR00237">
    <property type="entry name" value="GPCRRHODOPSN"/>
</dbReference>
<comment type="function">
    <text evidence="1">Receptor for thyrotropin-releasing hormone (TRH). Upon ligand binding, this G-protein-coupled receptor triggers activation of the phosphatidylinositol (IP3)-calcium-protein kinase C (PKC) pathway.</text>
</comment>
<evidence type="ECO:0000256" key="1">
    <source>
        <dbReference type="ARBA" id="ARBA00004100"/>
    </source>
</evidence>
<dbReference type="SUPFAM" id="SSF81321">
    <property type="entry name" value="Family A G protein-coupled receptor-like"/>
    <property type="match status" value="1"/>
</dbReference>
<keyword evidence="7 12" id="KW-0297">G-protein coupled receptor</keyword>
<feature type="non-terminal residue" evidence="15">
    <location>
        <position position="1"/>
    </location>
</feature>
<evidence type="ECO:0000256" key="4">
    <source>
        <dbReference type="ARBA" id="ARBA00018873"/>
    </source>
</evidence>
<keyword evidence="16" id="KW-1185">Reference proteome</keyword>
<accession>A0A226E5L4</accession>
<dbReference type="PROSITE" id="PS50262">
    <property type="entry name" value="G_PROTEIN_RECEP_F1_2"/>
    <property type="match status" value="1"/>
</dbReference>
<keyword evidence="6 13" id="KW-1133">Transmembrane helix</keyword>
<dbReference type="GO" id="GO:0004997">
    <property type="term" value="F:thyrotropin-releasing hormone receptor activity"/>
    <property type="evidence" value="ECO:0007669"/>
    <property type="project" value="InterPro"/>
</dbReference>
<keyword evidence="5 12" id="KW-0812">Transmembrane</keyword>
<protein>
    <recommendedName>
        <fullName evidence="4">Thyrotropin-releasing hormone receptor</fullName>
    </recommendedName>
    <alternativeName>
        <fullName evidence="11">Thyroliberin receptor</fullName>
    </alternativeName>
</protein>
<dbReference type="Pfam" id="PF00001">
    <property type="entry name" value="7tm_1"/>
    <property type="match status" value="1"/>
</dbReference>
<dbReference type="GO" id="GO:0005886">
    <property type="term" value="C:plasma membrane"/>
    <property type="evidence" value="ECO:0007669"/>
    <property type="project" value="TreeGrafter"/>
</dbReference>
<gene>
    <name evidence="15" type="ORF">Fcan01_12333</name>
</gene>
<evidence type="ECO:0000256" key="5">
    <source>
        <dbReference type="ARBA" id="ARBA00022692"/>
    </source>
</evidence>
<keyword evidence="10 12" id="KW-0807">Transducer</keyword>
<evidence type="ECO:0000256" key="13">
    <source>
        <dbReference type="SAM" id="Phobius"/>
    </source>
</evidence>
<evidence type="ECO:0000256" key="10">
    <source>
        <dbReference type="ARBA" id="ARBA00023224"/>
    </source>
</evidence>
<comment type="similarity">
    <text evidence="3 12">Belongs to the G-protein coupled receptor 1 family.</text>
</comment>
<keyword evidence="9 12" id="KW-0675">Receptor</keyword>
<dbReference type="InterPro" id="IPR000276">
    <property type="entry name" value="GPCR_Rhodpsn"/>
</dbReference>
<dbReference type="OMA" id="YWVISKN"/>
<keyword evidence="8 13" id="KW-0472">Membrane</keyword>
<dbReference type="Proteomes" id="UP000198287">
    <property type="component" value="Unassembled WGS sequence"/>
</dbReference>
<dbReference type="OrthoDB" id="10036964at2759"/>
<feature type="transmembrane region" description="Helical" evidence="13">
    <location>
        <begin position="44"/>
        <end position="66"/>
    </location>
</feature>
<organism evidence="15 16">
    <name type="scientific">Folsomia candida</name>
    <name type="common">Springtail</name>
    <dbReference type="NCBI Taxonomy" id="158441"/>
    <lineage>
        <taxon>Eukaryota</taxon>
        <taxon>Metazoa</taxon>
        <taxon>Ecdysozoa</taxon>
        <taxon>Arthropoda</taxon>
        <taxon>Hexapoda</taxon>
        <taxon>Collembola</taxon>
        <taxon>Entomobryomorpha</taxon>
        <taxon>Isotomoidea</taxon>
        <taxon>Isotomidae</taxon>
        <taxon>Proisotominae</taxon>
        <taxon>Folsomia</taxon>
    </lineage>
</organism>
<reference evidence="15 16" key="1">
    <citation type="submission" date="2015-12" db="EMBL/GenBank/DDBJ databases">
        <title>The genome of Folsomia candida.</title>
        <authorList>
            <person name="Faddeeva A."/>
            <person name="Derks M.F."/>
            <person name="Anvar Y."/>
            <person name="Smit S."/>
            <person name="Van Straalen N."/>
            <person name="Roelofs D."/>
        </authorList>
    </citation>
    <scope>NUCLEOTIDE SEQUENCE [LARGE SCALE GENOMIC DNA]</scope>
    <source>
        <strain evidence="15 16">VU population</strain>
        <tissue evidence="15">Whole body</tissue>
    </source>
</reference>
<evidence type="ECO:0000313" key="16">
    <source>
        <dbReference type="Proteomes" id="UP000198287"/>
    </source>
</evidence>
<sequence length="351" mass="39751">KLVPFAELSVAHASVLTILAISLERYIAICRPLRANYTCTKHRAVALCIAIWIIGFVATSPMLAIAQHKTLRYIDRSIHNACLTQAHNFWAQLYFLSSIVIFFFLPLLTLIGLYWVISKNLMSDPSGAGRCCPDHPTMRARRQVVIMLATVVFFFFICLLPFRVFTMYIILAPDSWVESMGQELYYNVLYFCRVMLYLNSSINPVLYNVMSSKFREAFFKVLGCPVGSQRRNQWLCRHLSRQSTFTTSSTLPTSSIKTQHYHHHHGKSCCGNGDSVRIRELTGVGVVIPDQPKNGHFHGKHVRALRATSGPYYPSNQPPPKRQLSTDAAVVHTQVVNVKEKKSMIRANSVV</sequence>
<evidence type="ECO:0000256" key="7">
    <source>
        <dbReference type="ARBA" id="ARBA00023040"/>
    </source>
</evidence>
<evidence type="ECO:0000256" key="6">
    <source>
        <dbReference type="ARBA" id="ARBA00022989"/>
    </source>
</evidence>
<feature type="transmembrane region" description="Helical" evidence="13">
    <location>
        <begin position="6"/>
        <end position="23"/>
    </location>
</feature>
<dbReference type="InterPro" id="IPR002120">
    <property type="entry name" value="TRH_rcpt_1"/>
</dbReference>
<dbReference type="EMBL" id="LNIX01000006">
    <property type="protein sequence ID" value="OXA52588.1"/>
    <property type="molecule type" value="Genomic_DNA"/>
</dbReference>
<dbReference type="PANTHER" id="PTHR24243:SF233">
    <property type="entry name" value="THYROTROPIN-RELEASING HORMONE RECEPTOR"/>
    <property type="match status" value="1"/>
</dbReference>
<dbReference type="STRING" id="158441.A0A226E5L4"/>
<evidence type="ECO:0000256" key="2">
    <source>
        <dbReference type="ARBA" id="ARBA00004141"/>
    </source>
</evidence>
<dbReference type="PRINTS" id="PR01846">
    <property type="entry name" value="TRHRFAMILY"/>
</dbReference>
<evidence type="ECO:0000256" key="3">
    <source>
        <dbReference type="ARBA" id="ARBA00010663"/>
    </source>
</evidence>
<evidence type="ECO:0000256" key="11">
    <source>
        <dbReference type="ARBA" id="ARBA00032251"/>
    </source>
</evidence>
<comment type="subcellular location">
    <subcellularLocation>
        <location evidence="2">Membrane</location>
        <topology evidence="2">Multi-pass membrane protein</topology>
    </subcellularLocation>
</comment>
<feature type="domain" description="G-protein coupled receptors family 1 profile" evidence="14">
    <location>
        <begin position="1"/>
        <end position="207"/>
    </location>
</feature>
<feature type="transmembrane region" description="Helical" evidence="13">
    <location>
        <begin position="144"/>
        <end position="172"/>
    </location>
</feature>
<evidence type="ECO:0000256" key="12">
    <source>
        <dbReference type="RuleBase" id="RU000688"/>
    </source>
</evidence>
<evidence type="ECO:0000256" key="8">
    <source>
        <dbReference type="ARBA" id="ARBA00023136"/>
    </source>
</evidence>
<evidence type="ECO:0000256" key="9">
    <source>
        <dbReference type="ARBA" id="ARBA00023170"/>
    </source>
</evidence>
<comment type="caution">
    <text evidence="15">The sequence shown here is derived from an EMBL/GenBank/DDBJ whole genome shotgun (WGS) entry which is preliminary data.</text>
</comment>
<dbReference type="PANTHER" id="PTHR24243">
    <property type="entry name" value="G-PROTEIN COUPLED RECEPTOR"/>
    <property type="match status" value="1"/>
</dbReference>
<dbReference type="AlphaFoldDB" id="A0A226E5L4"/>
<evidence type="ECO:0000313" key="15">
    <source>
        <dbReference type="EMBL" id="OXA52588.1"/>
    </source>
</evidence>
<dbReference type="PROSITE" id="PS00237">
    <property type="entry name" value="G_PROTEIN_RECEP_F1_1"/>
    <property type="match status" value="1"/>
</dbReference>
<dbReference type="InterPro" id="IPR017452">
    <property type="entry name" value="GPCR_Rhodpsn_7TM"/>
</dbReference>
<evidence type="ECO:0000259" key="14">
    <source>
        <dbReference type="PROSITE" id="PS50262"/>
    </source>
</evidence>